<sequence length="569" mass="63894">MAGQVAHRFRLFAGGYLPYAAILCVSLLCGTAIAETVSRVPAHTATAPAPVVLQPPSILFGELYREVEMQRVFPDQKTFADAIPRRAPDAIMADYRAESTKPGFTLTSFVAANFSLPRLRQIGFRPQVMQPITDYISEMWAVLTRTPDATEPFSSLLPLRYPYVVPGGRFTEIYYWDSYFTMLGLEQDGRHDIATDMIRNMASLIDRYGHIPNGNRTYYLSRSEPPFFACMIDLMAVHDGNQAYLTYLPELQREYDYWMEGEATLRPGEAHRHLVRLADGTLLNRYWDDRDVPRDESYREDVETAKASGRPPAEIYRELRAGGETGWDFSSRWLGDGKTLATIRVTHLLPIDLNSLIAHMEQTLSYAYALKGDAAASARYETRADTRIAAIRRLMWDEQSGTFTDYDWTQAKRTGQVTAAMTVPLFFHLATAAQGRRIADLIRAQLLKPGGLTTSLERNGQQWDSPNGWAPMQWMTVMGLRGYGENELAGMIAQRWIEREVAAYAQSGVLLEKYNVRTVEADATAGGGGEYPLQVGFGWTNGVLVSLMHLYPRNTQASLDAHPKAAVRP</sequence>
<evidence type="ECO:0000256" key="1">
    <source>
        <dbReference type="ARBA" id="ARBA00022801"/>
    </source>
</evidence>
<accession>A0A6M8HH74</accession>
<dbReference type="PRINTS" id="PR00744">
    <property type="entry name" value="GLHYDRLASE37"/>
</dbReference>
<dbReference type="InterPro" id="IPR018232">
    <property type="entry name" value="Glyco_hydro_37_CS"/>
</dbReference>
<evidence type="ECO:0000313" key="4">
    <source>
        <dbReference type="Proteomes" id="UP000500767"/>
    </source>
</evidence>
<gene>
    <name evidence="3" type="primary">treF</name>
    <name evidence="3" type="ORF">HN018_01950</name>
</gene>
<dbReference type="NCBIfam" id="NF009773">
    <property type="entry name" value="PRK13270.1"/>
    <property type="match status" value="1"/>
</dbReference>
<dbReference type="PANTHER" id="PTHR23403:SF1">
    <property type="entry name" value="TREHALASE"/>
    <property type="match status" value="1"/>
</dbReference>
<organism evidence="3 4">
    <name type="scientific">Lichenicola cladoniae</name>
    <dbReference type="NCBI Taxonomy" id="1484109"/>
    <lineage>
        <taxon>Bacteria</taxon>
        <taxon>Pseudomonadati</taxon>
        <taxon>Pseudomonadota</taxon>
        <taxon>Alphaproteobacteria</taxon>
        <taxon>Acetobacterales</taxon>
        <taxon>Acetobacteraceae</taxon>
        <taxon>Lichenicola</taxon>
    </lineage>
</organism>
<dbReference type="Gene3D" id="1.50.10.10">
    <property type="match status" value="1"/>
</dbReference>
<dbReference type="PROSITE" id="PS00928">
    <property type="entry name" value="TREHALASE_2"/>
    <property type="match status" value="1"/>
</dbReference>
<dbReference type="InterPro" id="IPR001661">
    <property type="entry name" value="Glyco_hydro_37"/>
</dbReference>
<keyword evidence="2" id="KW-0326">Glycosidase</keyword>
<dbReference type="GO" id="GO:0005993">
    <property type="term" value="P:trehalose catabolic process"/>
    <property type="evidence" value="ECO:0007669"/>
    <property type="project" value="TreeGrafter"/>
</dbReference>
<dbReference type="InterPro" id="IPR012341">
    <property type="entry name" value="6hp_glycosidase-like_sf"/>
</dbReference>
<dbReference type="InterPro" id="IPR008928">
    <property type="entry name" value="6-hairpin_glycosidase_sf"/>
</dbReference>
<dbReference type="PROSITE" id="PS00927">
    <property type="entry name" value="TREHALASE_1"/>
    <property type="match status" value="1"/>
</dbReference>
<dbReference type="AlphaFoldDB" id="A0A6M8HH74"/>
<keyword evidence="4" id="KW-1185">Reference proteome</keyword>
<dbReference type="RefSeq" id="WP_171836095.1">
    <property type="nucleotide sequence ID" value="NZ_CP053708.1"/>
</dbReference>
<dbReference type="Proteomes" id="UP000500767">
    <property type="component" value="Chromosome"/>
</dbReference>
<evidence type="ECO:0000256" key="2">
    <source>
        <dbReference type="ARBA" id="ARBA00023295"/>
    </source>
</evidence>
<proteinExistence type="predicted"/>
<dbReference type="GO" id="GO:0004555">
    <property type="term" value="F:alpha,alpha-trehalase activity"/>
    <property type="evidence" value="ECO:0007669"/>
    <property type="project" value="InterPro"/>
</dbReference>
<dbReference type="EMBL" id="CP053708">
    <property type="protein sequence ID" value="QKE88972.1"/>
    <property type="molecule type" value="Genomic_DNA"/>
</dbReference>
<evidence type="ECO:0000313" key="3">
    <source>
        <dbReference type="EMBL" id="QKE88972.1"/>
    </source>
</evidence>
<dbReference type="PANTHER" id="PTHR23403">
    <property type="entry name" value="TREHALASE"/>
    <property type="match status" value="1"/>
</dbReference>
<keyword evidence="1" id="KW-0378">Hydrolase</keyword>
<name>A0A6M8HH74_9PROT</name>
<reference evidence="3 4" key="1">
    <citation type="journal article" date="2014" name="World J. Microbiol. Biotechnol.">
        <title>Biodiversity and physiological characteristics of Antarctic and Arctic lichens-associated bacteria.</title>
        <authorList>
            <person name="Lee Y.M."/>
            <person name="Kim E.H."/>
            <person name="Lee H.K."/>
            <person name="Hong S.G."/>
        </authorList>
    </citation>
    <scope>NUCLEOTIDE SEQUENCE [LARGE SCALE GENOMIC DNA]</scope>
    <source>
        <strain evidence="3 4">PAMC 26569</strain>
    </source>
</reference>
<dbReference type="NCBIfam" id="NF009774">
    <property type="entry name" value="PRK13271.1"/>
    <property type="match status" value="1"/>
</dbReference>
<dbReference type="Pfam" id="PF01204">
    <property type="entry name" value="Trehalase"/>
    <property type="match status" value="1"/>
</dbReference>
<dbReference type="KEGG" id="lck:HN018_01950"/>
<protein>
    <submittedName>
        <fullName evidence="3">Alpha,alpha-trehalase TreF</fullName>
    </submittedName>
</protein>
<dbReference type="SUPFAM" id="SSF48208">
    <property type="entry name" value="Six-hairpin glycosidases"/>
    <property type="match status" value="1"/>
</dbReference>